<dbReference type="EMBL" id="WTFF01000023">
    <property type="protein sequence ID" value="MBW5481464.1"/>
    <property type="molecule type" value="Genomic_DNA"/>
</dbReference>
<sequence length="118" mass="12944">MDGRGLSEHEQKILGEIERTLASDALLARRLTTMRRGVRPWTGPVATVREHVLAVAAWLAGLAALVLFVPAVSRSSPTLIWAFAGAWVLTLVCVLRLVCRWCRRCAERRPTGGARAAE</sequence>
<proteinExistence type="predicted"/>
<feature type="transmembrane region" description="Helical" evidence="1">
    <location>
        <begin position="52"/>
        <end position="73"/>
    </location>
</feature>
<dbReference type="RefSeq" id="WP_219665365.1">
    <property type="nucleotide sequence ID" value="NZ_WTFF01000023.1"/>
</dbReference>
<keyword evidence="3" id="KW-1185">Reference proteome</keyword>
<evidence type="ECO:0000256" key="1">
    <source>
        <dbReference type="SAM" id="Phobius"/>
    </source>
</evidence>
<dbReference type="Proteomes" id="UP000812013">
    <property type="component" value="Unassembled WGS sequence"/>
</dbReference>
<feature type="transmembrane region" description="Helical" evidence="1">
    <location>
        <begin position="79"/>
        <end position="99"/>
    </location>
</feature>
<keyword evidence="1" id="KW-0472">Membrane</keyword>
<accession>A0ABS6Z240</accession>
<name>A0ABS6Z240_9ACTN</name>
<dbReference type="Pfam" id="PF11239">
    <property type="entry name" value="DUF3040"/>
    <property type="match status" value="1"/>
</dbReference>
<keyword evidence="1" id="KW-0812">Transmembrane</keyword>
<dbReference type="InterPro" id="IPR021401">
    <property type="entry name" value="DUF3040"/>
</dbReference>
<evidence type="ECO:0000313" key="3">
    <source>
        <dbReference type="Proteomes" id="UP000812013"/>
    </source>
</evidence>
<keyword evidence="1" id="KW-1133">Transmembrane helix</keyword>
<protein>
    <submittedName>
        <fullName evidence="2">DUF3040 domain-containing protein</fullName>
    </submittedName>
</protein>
<comment type="caution">
    <text evidence="2">The sequence shown here is derived from an EMBL/GenBank/DDBJ whole genome shotgun (WGS) entry which is preliminary data.</text>
</comment>
<reference evidence="2 3" key="1">
    <citation type="submission" date="2019-12" db="EMBL/GenBank/DDBJ databases">
        <title>Genome sequence of Streptomyces bambusae.</title>
        <authorList>
            <person name="Bansal K."/>
            <person name="Choksket S."/>
            <person name="Korpole S."/>
            <person name="Patil P.B."/>
        </authorList>
    </citation>
    <scope>NUCLEOTIDE SEQUENCE [LARGE SCALE GENOMIC DNA]</scope>
    <source>
        <strain evidence="2 3">SK60</strain>
    </source>
</reference>
<evidence type="ECO:0000313" key="2">
    <source>
        <dbReference type="EMBL" id="MBW5481464.1"/>
    </source>
</evidence>
<gene>
    <name evidence="2" type="ORF">GPJ59_06085</name>
</gene>
<organism evidence="2 3">
    <name type="scientific">Streptomyces bambusae</name>
    <dbReference type="NCBI Taxonomy" id="1550616"/>
    <lineage>
        <taxon>Bacteria</taxon>
        <taxon>Bacillati</taxon>
        <taxon>Actinomycetota</taxon>
        <taxon>Actinomycetes</taxon>
        <taxon>Kitasatosporales</taxon>
        <taxon>Streptomycetaceae</taxon>
        <taxon>Streptomyces</taxon>
    </lineage>
</organism>